<evidence type="ECO:0000313" key="1">
    <source>
        <dbReference type="EMBL" id="KAJ8873105.1"/>
    </source>
</evidence>
<dbReference type="EMBL" id="JARBHB010000011">
    <property type="protein sequence ID" value="KAJ8873105.1"/>
    <property type="molecule type" value="Genomic_DNA"/>
</dbReference>
<keyword evidence="2" id="KW-1185">Reference proteome</keyword>
<evidence type="ECO:0000313" key="2">
    <source>
        <dbReference type="Proteomes" id="UP001159363"/>
    </source>
</evidence>
<accession>A0ABQ9GM58</accession>
<reference evidence="1 2" key="1">
    <citation type="submission" date="2023-02" db="EMBL/GenBank/DDBJ databases">
        <title>LHISI_Scaffold_Assembly.</title>
        <authorList>
            <person name="Stuart O.P."/>
            <person name="Cleave R."/>
            <person name="Magrath M.J.L."/>
            <person name="Mikheyev A.S."/>
        </authorList>
    </citation>
    <scope>NUCLEOTIDE SEQUENCE [LARGE SCALE GENOMIC DNA]</scope>
    <source>
        <strain evidence="1">Daus_M_001</strain>
        <tissue evidence="1">Leg muscle</tissue>
    </source>
</reference>
<comment type="caution">
    <text evidence="1">The sequence shown here is derived from an EMBL/GenBank/DDBJ whole genome shotgun (WGS) entry which is preliminary data.</text>
</comment>
<organism evidence="1 2">
    <name type="scientific">Dryococelus australis</name>
    <dbReference type="NCBI Taxonomy" id="614101"/>
    <lineage>
        <taxon>Eukaryota</taxon>
        <taxon>Metazoa</taxon>
        <taxon>Ecdysozoa</taxon>
        <taxon>Arthropoda</taxon>
        <taxon>Hexapoda</taxon>
        <taxon>Insecta</taxon>
        <taxon>Pterygota</taxon>
        <taxon>Neoptera</taxon>
        <taxon>Polyneoptera</taxon>
        <taxon>Phasmatodea</taxon>
        <taxon>Verophasmatodea</taxon>
        <taxon>Anareolatae</taxon>
        <taxon>Phasmatidae</taxon>
        <taxon>Eurycanthinae</taxon>
        <taxon>Dryococelus</taxon>
    </lineage>
</organism>
<gene>
    <name evidence="1" type="ORF">PR048_026722</name>
</gene>
<name>A0ABQ9GM58_9NEOP</name>
<proteinExistence type="predicted"/>
<sequence>MELFRQKRLLNLSVDGPILSKKPKEISYSYALLLANQSSPNVLEMSSLCHVHILITKPHGCVGMFFMNFLFPG</sequence>
<protein>
    <submittedName>
        <fullName evidence="1">Uncharacterized protein</fullName>
    </submittedName>
</protein>
<dbReference type="Proteomes" id="UP001159363">
    <property type="component" value="Chromosome 10"/>
</dbReference>